<evidence type="ECO:0000313" key="3">
    <source>
        <dbReference type="Proteomes" id="UP000830925"/>
    </source>
</evidence>
<gene>
    <name evidence="2" type="ORF">MXF72_09395</name>
</gene>
<reference evidence="2" key="1">
    <citation type="submission" date="2022-04" db="EMBL/GenBank/DDBJ databases">
        <title>Genomic mining of Alcaligenes faecalis D334 producing ectoin and derivatives.</title>
        <authorList>
            <person name="Doan V.T."/>
            <person name="Quach N.T."/>
            <person name="Vu T.-H.-N."/>
            <person name="Phi Q.-T."/>
        </authorList>
    </citation>
    <scope>NUCLEOTIDE SEQUENCE</scope>
    <source>
        <strain evidence="2">D334</strain>
    </source>
</reference>
<dbReference type="Gene3D" id="2.60.40.1240">
    <property type="match status" value="1"/>
</dbReference>
<protein>
    <recommendedName>
        <fullName evidence="4">DUF4352 domain-containing protein</fullName>
    </recommendedName>
</protein>
<dbReference type="AlphaFoldDB" id="A0AAE9KRS2"/>
<evidence type="ECO:0000313" key="2">
    <source>
        <dbReference type="EMBL" id="UPL23271.1"/>
    </source>
</evidence>
<dbReference type="RefSeq" id="WP_247966839.1">
    <property type="nucleotide sequence ID" value="NZ_CP095873.1"/>
</dbReference>
<proteinExistence type="predicted"/>
<name>A0AAE9KRS2_ALCFA</name>
<sequence>MPAIKAPIPLPTPLEAALSTSMTVTLPRFWLCAALALCSATAYSQNDRVLSTQNQPGSLPGIAPIPPAAPVLNYGTTLFTPDYQGVRLHTYLDEWQRQTQLDSGELATPARQDNLFIVLHYRYTNTSPRPLSPQIHRPRLFLVDPSGQKVAPNQRATQDYRYAHDLDTVGPDKINPLVSVSDVAVFEISPALFDATRWHFMIQEGQAIRIPLTVVPEKPSKNAE</sequence>
<evidence type="ECO:0000256" key="1">
    <source>
        <dbReference type="ARBA" id="ARBA00022729"/>
    </source>
</evidence>
<accession>A0AAE9KRS2</accession>
<dbReference type="InterPro" id="IPR029050">
    <property type="entry name" value="Immunoprotect_excell_Ig-like"/>
</dbReference>
<dbReference type="Proteomes" id="UP000830925">
    <property type="component" value="Chromosome"/>
</dbReference>
<organism evidence="2 3">
    <name type="scientific">Alcaligenes faecalis</name>
    <dbReference type="NCBI Taxonomy" id="511"/>
    <lineage>
        <taxon>Bacteria</taxon>
        <taxon>Pseudomonadati</taxon>
        <taxon>Pseudomonadota</taxon>
        <taxon>Betaproteobacteria</taxon>
        <taxon>Burkholderiales</taxon>
        <taxon>Alcaligenaceae</taxon>
        <taxon>Alcaligenes</taxon>
    </lineage>
</organism>
<evidence type="ECO:0008006" key="4">
    <source>
        <dbReference type="Google" id="ProtNLM"/>
    </source>
</evidence>
<keyword evidence="1" id="KW-0732">Signal</keyword>
<dbReference type="EMBL" id="CP095873">
    <property type="protein sequence ID" value="UPL23271.1"/>
    <property type="molecule type" value="Genomic_DNA"/>
</dbReference>